<dbReference type="RefSeq" id="WP_238806448.1">
    <property type="nucleotide sequence ID" value="NZ_CAKLPY010000002.1"/>
</dbReference>
<sequence length="130" mass="15495">MTCFSARSKTHWLWQAFQKQQFELCVTTEILDEYAEIFEQKYNFDAAELILDILLESPNVILIKEYFFWELIKIDPDDNKFVDCALMANADFIITEDKHFNILKKTPFPIIHVLNLNDFKRKLDKNSRTP</sequence>
<dbReference type="PANTHER" id="PTHR34610:SF3">
    <property type="entry name" value="SSL7007 PROTEIN"/>
    <property type="match status" value="1"/>
</dbReference>
<evidence type="ECO:0000259" key="1">
    <source>
        <dbReference type="Pfam" id="PF13470"/>
    </source>
</evidence>
<dbReference type="SUPFAM" id="SSF88723">
    <property type="entry name" value="PIN domain-like"/>
    <property type="match status" value="1"/>
</dbReference>
<dbReference type="InterPro" id="IPR029060">
    <property type="entry name" value="PIN-like_dom_sf"/>
</dbReference>
<reference evidence="2" key="1">
    <citation type="submission" date="2021-12" db="EMBL/GenBank/DDBJ databases">
        <authorList>
            <person name="Rodrigo-Torres L."/>
            <person name="Arahal R. D."/>
            <person name="Lucena T."/>
        </authorList>
    </citation>
    <scope>NUCLEOTIDE SEQUENCE</scope>
    <source>
        <strain evidence="2">CECT 8858</strain>
    </source>
</reference>
<gene>
    <name evidence="2" type="ORF">EMA8858_02000</name>
</gene>
<name>A0ABN8EXV6_9BACT</name>
<dbReference type="EMBL" id="CAKLPY010000002">
    <property type="protein sequence ID" value="CAH0995872.1"/>
    <property type="molecule type" value="Genomic_DNA"/>
</dbReference>
<keyword evidence="3" id="KW-1185">Reference proteome</keyword>
<accession>A0ABN8EXV6</accession>
<dbReference type="Pfam" id="PF13470">
    <property type="entry name" value="PIN_3"/>
    <property type="match status" value="1"/>
</dbReference>
<proteinExistence type="predicted"/>
<dbReference type="PANTHER" id="PTHR34610">
    <property type="entry name" value="SSL7007 PROTEIN"/>
    <property type="match status" value="1"/>
</dbReference>
<evidence type="ECO:0000313" key="2">
    <source>
        <dbReference type="EMBL" id="CAH0995872.1"/>
    </source>
</evidence>
<dbReference type="NCBIfam" id="TIGR00305">
    <property type="entry name" value="putative toxin-antitoxin system toxin component, PIN family"/>
    <property type="match status" value="1"/>
</dbReference>
<dbReference type="InterPro" id="IPR002850">
    <property type="entry name" value="PIN_toxin-like"/>
</dbReference>
<dbReference type="InterPro" id="IPR002716">
    <property type="entry name" value="PIN_dom"/>
</dbReference>
<feature type="domain" description="PIN" evidence="1">
    <location>
        <begin position="8"/>
        <end position="99"/>
    </location>
</feature>
<dbReference type="Proteomes" id="UP000837932">
    <property type="component" value="Unassembled WGS sequence"/>
</dbReference>
<comment type="caution">
    <text evidence="2">The sequence shown here is derived from an EMBL/GenBank/DDBJ whole genome shotgun (WGS) entry which is preliminary data.</text>
</comment>
<evidence type="ECO:0000313" key="3">
    <source>
        <dbReference type="Proteomes" id="UP000837932"/>
    </source>
</evidence>
<organism evidence="2 3">
    <name type="scientific">Emticicia aquatica</name>
    <dbReference type="NCBI Taxonomy" id="1681835"/>
    <lineage>
        <taxon>Bacteria</taxon>
        <taxon>Pseudomonadati</taxon>
        <taxon>Bacteroidota</taxon>
        <taxon>Cytophagia</taxon>
        <taxon>Cytophagales</taxon>
        <taxon>Leadbetterellaceae</taxon>
        <taxon>Emticicia</taxon>
    </lineage>
</organism>
<protein>
    <recommendedName>
        <fullName evidence="1">PIN domain-containing protein</fullName>
    </recommendedName>
</protein>